<evidence type="ECO:0000256" key="9">
    <source>
        <dbReference type="PROSITE-ProRule" id="PRU00560"/>
    </source>
</evidence>
<evidence type="ECO:0000256" key="8">
    <source>
        <dbReference type="ARBA" id="ARBA00048988"/>
    </source>
</evidence>
<dbReference type="GO" id="GO:0005524">
    <property type="term" value="F:ATP binding"/>
    <property type="evidence" value="ECO:0007669"/>
    <property type="project" value="UniProtKB-UniRule"/>
</dbReference>
<dbReference type="GO" id="GO:0005634">
    <property type="term" value="C:nucleus"/>
    <property type="evidence" value="ECO:0007669"/>
    <property type="project" value="TreeGrafter"/>
</dbReference>
<dbReference type="KEGG" id="tdl:TDEL_0D05230"/>
<organism evidence="12 13">
    <name type="scientific">Torulaspora delbrueckii</name>
    <name type="common">Yeast</name>
    <name type="synonym">Candida colliculosa</name>
    <dbReference type="NCBI Taxonomy" id="4950"/>
    <lineage>
        <taxon>Eukaryota</taxon>
        <taxon>Fungi</taxon>
        <taxon>Dikarya</taxon>
        <taxon>Ascomycota</taxon>
        <taxon>Saccharomycotina</taxon>
        <taxon>Saccharomycetes</taxon>
        <taxon>Saccharomycetales</taxon>
        <taxon>Saccharomycetaceae</taxon>
        <taxon>Torulaspora</taxon>
    </lineage>
</organism>
<dbReference type="STRING" id="1076872.G8ZU13"/>
<dbReference type="EMBL" id="HE616745">
    <property type="protein sequence ID" value="CCE92107.1"/>
    <property type="molecule type" value="Genomic_DNA"/>
</dbReference>
<dbReference type="PROSITE" id="PS51217">
    <property type="entry name" value="UVRD_HELICASE_CTER"/>
    <property type="match status" value="1"/>
</dbReference>
<proteinExistence type="predicted"/>
<dbReference type="GO" id="GO:0003677">
    <property type="term" value="F:DNA binding"/>
    <property type="evidence" value="ECO:0007669"/>
    <property type="project" value="InterPro"/>
</dbReference>
<reference evidence="12 13" key="1">
    <citation type="journal article" date="2011" name="Proc. Natl. Acad. Sci. U.S.A.">
        <title>Evolutionary erosion of yeast sex chromosomes by mating-type switching accidents.</title>
        <authorList>
            <person name="Gordon J.L."/>
            <person name="Armisen D."/>
            <person name="Proux-Wera E."/>
            <person name="Oheigeartaigh S.S."/>
            <person name="Byrne K.P."/>
            <person name="Wolfe K.H."/>
        </authorList>
    </citation>
    <scope>NUCLEOTIDE SEQUENCE [LARGE SCALE GENOMIC DNA]</scope>
    <source>
        <strain evidence="13">ATCC 10662 / CBS 1146 / NBRC 0425 / NCYC 2629 / NRRL Y-866</strain>
    </source>
</reference>
<evidence type="ECO:0000256" key="7">
    <source>
        <dbReference type="ARBA" id="ARBA00034808"/>
    </source>
</evidence>
<keyword evidence="5" id="KW-0413">Isomerase</keyword>
<dbReference type="InterPro" id="IPR014017">
    <property type="entry name" value="DNA_helicase_UvrD-like_C"/>
</dbReference>
<evidence type="ECO:0000313" key="12">
    <source>
        <dbReference type="EMBL" id="CCE92107.1"/>
    </source>
</evidence>
<dbReference type="EC" id="5.6.2.4" evidence="7"/>
<accession>G8ZU13</accession>
<dbReference type="Pfam" id="PF13361">
    <property type="entry name" value="UvrD_C"/>
    <property type="match status" value="1"/>
</dbReference>
<dbReference type="OrthoDB" id="1470711at2759"/>
<dbReference type="PANTHER" id="PTHR11070">
    <property type="entry name" value="UVRD / RECB / PCRA DNA HELICASE FAMILY MEMBER"/>
    <property type="match status" value="1"/>
</dbReference>
<dbReference type="Gene3D" id="3.40.50.300">
    <property type="entry name" value="P-loop containing nucleotide triphosphate hydrolases"/>
    <property type="match status" value="2"/>
</dbReference>
<evidence type="ECO:0000313" key="13">
    <source>
        <dbReference type="Proteomes" id="UP000005627"/>
    </source>
</evidence>
<comment type="catalytic activity">
    <reaction evidence="6">
        <text>Couples ATP hydrolysis with the unwinding of duplex DNA by translocating in the 3'-5' direction.</text>
        <dbReference type="EC" id="5.6.2.4"/>
    </reaction>
</comment>
<sequence length="712" mass="81039">MNTILTASQTKVVEFPYAPNGTLKVVAGPGSGKTLTLLHKVHRLITSGQVKADEIVILSLTNKAVDSVIARLYGIFEDLNEEHSEDDLKDIVSRIGVHTIHGLANRVVSENEGLISVIEENGWRGLMKLVSDDFWKNKRSKAPNTREFKKLFEEYTHGGDNKSEVMSKVANIMRNCGVVTNDELIVRAAQYLQKDYQSALAPEDTRLTNDLKKKCKIVLIDEFQDLYPSLLPFLRELSEGKQLILFGDSNQSIYGFLGKNKEVMKGLEELQNGNNLKVMHLQDNFRCTPEITLAAGKVIRGNREIKNKSEEEINLKQPSGIEPIINEVSDPIDELEFLTDQICQLVCSSARLGDIAVLVRTNAQMEIIADHLKAYGIKSYKLTAQPDWLTDVRIQFLIDLLRAATLSYREELKLRNESTPQVEPWKTDFSIIVTLSALRGVGNQSIQTLYNDCRRLGLSLWNYISTVSKSSWPSAVTNKKRIEIYAKEMKDLAEDRRLITMEDPMSLLKEICNLAHRLGAQVVQPRSNNEADQFKEHLEEMLKVMKLCSQNKPDNISLGEWFLQTYFEQSMVRHHGPSGTKLGSNAVILSTIHSSKGLEFPIVFLMGGFNPFYSFNQIEENVLYVGMTRARNLLYLNNIRHPRISSNSTKRDIIGDEKFWKYYNADLNRRADVCSTLAWRNYGSMQRRYGLSLPCRRSYTTLCRKMLIKLLK</sequence>
<evidence type="ECO:0000256" key="6">
    <source>
        <dbReference type="ARBA" id="ARBA00034617"/>
    </source>
</evidence>
<dbReference type="GO" id="GO:0005759">
    <property type="term" value="C:mitochondrial matrix"/>
    <property type="evidence" value="ECO:0007669"/>
    <property type="project" value="EnsemblFungi"/>
</dbReference>
<dbReference type="PROSITE" id="PS51198">
    <property type="entry name" value="UVRD_HELICASE_ATP_BIND"/>
    <property type="match status" value="1"/>
</dbReference>
<dbReference type="InterPro" id="IPR014016">
    <property type="entry name" value="UvrD-like_ATP-bd"/>
</dbReference>
<dbReference type="InParanoid" id="G8ZU13"/>
<name>G8ZU13_TORDE</name>
<dbReference type="eggNOG" id="KOG2108">
    <property type="taxonomic scope" value="Eukaryota"/>
</dbReference>
<evidence type="ECO:0000256" key="4">
    <source>
        <dbReference type="ARBA" id="ARBA00022840"/>
    </source>
</evidence>
<keyword evidence="2 9" id="KW-0378">Hydrolase</keyword>
<dbReference type="SUPFAM" id="SSF52540">
    <property type="entry name" value="P-loop containing nucleoside triphosphate hydrolases"/>
    <property type="match status" value="1"/>
</dbReference>
<dbReference type="Gene3D" id="1.10.486.10">
    <property type="entry name" value="PCRA, domain 4"/>
    <property type="match status" value="1"/>
</dbReference>
<dbReference type="HOGENOM" id="CLU_004585_7_0_1"/>
<dbReference type="InterPro" id="IPR027417">
    <property type="entry name" value="P-loop_NTPase"/>
</dbReference>
<evidence type="ECO:0000256" key="3">
    <source>
        <dbReference type="ARBA" id="ARBA00022806"/>
    </source>
</evidence>
<protein>
    <recommendedName>
        <fullName evidence="7">DNA 3'-5' helicase</fullName>
        <ecNumber evidence="7">5.6.2.4</ecNumber>
    </recommendedName>
</protein>
<evidence type="ECO:0000259" key="11">
    <source>
        <dbReference type="PROSITE" id="PS51217"/>
    </source>
</evidence>
<dbReference type="RefSeq" id="XP_003681318.1">
    <property type="nucleotide sequence ID" value="XM_003681270.1"/>
</dbReference>
<dbReference type="GO" id="GO:0043138">
    <property type="term" value="F:3'-5' DNA helicase activity"/>
    <property type="evidence" value="ECO:0007669"/>
    <property type="project" value="UniProtKB-EC"/>
</dbReference>
<gene>
    <name evidence="12" type="primary">TDEL0D05230</name>
    <name evidence="12" type="ORF">TDEL_0D05230</name>
</gene>
<keyword evidence="1 9" id="KW-0547">Nucleotide-binding</keyword>
<comment type="catalytic activity">
    <reaction evidence="8">
        <text>ATP + H2O = ADP + phosphate + H(+)</text>
        <dbReference type="Rhea" id="RHEA:13065"/>
        <dbReference type="ChEBI" id="CHEBI:15377"/>
        <dbReference type="ChEBI" id="CHEBI:15378"/>
        <dbReference type="ChEBI" id="CHEBI:30616"/>
        <dbReference type="ChEBI" id="CHEBI:43474"/>
        <dbReference type="ChEBI" id="CHEBI:456216"/>
        <dbReference type="EC" id="5.6.2.4"/>
    </reaction>
</comment>
<evidence type="ECO:0000256" key="5">
    <source>
        <dbReference type="ARBA" id="ARBA00023235"/>
    </source>
</evidence>
<feature type="domain" description="UvrD-like helicase ATP-binding" evidence="10">
    <location>
        <begin position="6"/>
        <end position="288"/>
    </location>
</feature>
<feature type="domain" description="UvrD-like helicase C-terminal" evidence="11">
    <location>
        <begin position="289"/>
        <end position="597"/>
    </location>
</feature>
<dbReference type="AlphaFoldDB" id="G8ZU13"/>
<dbReference type="InterPro" id="IPR000212">
    <property type="entry name" value="DNA_helicase_UvrD/REP"/>
</dbReference>
<evidence type="ECO:0000256" key="2">
    <source>
        <dbReference type="ARBA" id="ARBA00022801"/>
    </source>
</evidence>
<dbReference type="GO" id="GO:0000725">
    <property type="term" value="P:recombinational repair"/>
    <property type="evidence" value="ECO:0007669"/>
    <property type="project" value="TreeGrafter"/>
</dbReference>
<dbReference type="FunCoup" id="G8ZU13">
    <property type="interactions" value="24"/>
</dbReference>
<keyword evidence="13" id="KW-1185">Reference proteome</keyword>
<evidence type="ECO:0000256" key="1">
    <source>
        <dbReference type="ARBA" id="ARBA00022741"/>
    </source>
</evidence>
<dbReference type="GeneID" id="11503474"/>
<keyword evidence="3 9" id="KW-0347">Helicase</keyword>
<dbReference type="Pfam" id="PF00580">
    <property type="entry name" value="UvrD-helicase"/>
    <property type="match status" value="1"/>
</dbReference>
<dbReference type="CDD" id="cd17932">
    <property type="entry name" value="DEXQc_UvrD"/>
    <property type="match status" value="1"/>
</dbReference>
<dbReference type="GO" id="GO:0032042">
    <property type="term" value="P:mitochondrial DNA metabolic process"/>
    <property type="evidence" value="ECO:0007669"/>
    <property type="project" value="EnsemblFungi"/>
</dbReference>
<keyword evidence="4 9" id="KW-0067">ATP-binding</keyword>
<dbReference type="Proteomes" id="UP000005627">
    <property type="component" value="Chromosome 4"/>
</dbReference>
<dbReference type="PANTHER" id="PTHR11070:SF46">
    <property type="entry name" value="ATP-DEPENDENT DNA HELICASE HMI1, MITOCHONDRIAL"/>
    <property type="match status" value="1"/>
</dbReference>
<feature type="binding site" evidence="9">
    <location>
        <begin position="27"/>
        <end position="34"/>
    </location>
    <ligand>
        <name>ATP</name>
        <dbReference type="ChEBI" id="CHEBI:30616"/>
    </ligand>
</feature>
<dbReference type="GO" id="GO:0016787">
    <property type="term" value="F:hydrolase activity"/>
    <property type="evidence" value="ECO:0007669"/>
    <property type="project" value="UniProtKB-UniRule"/>
</dbReference>
<evidence type="ECO:0000259" key="10">
    <source>
        <dbReference type="PROSITE" id="PS51198"/>
    </source>
</evidence>